<evidence type="ECO:0000259" key="1">
    <source>
        <dbReference type="Pfam" id="PF01656"/>
    </source>
</evidence>
<dbReference type="Pfam" id="PF01656">
    <property type="entry name" value="CbiA"/>
    <property type="match status" value="1"/>
</dbReference>
<dbReference type="PANTHER" id="PTHR13696:SF96">
    <property type="entry name" value="COBQ_COBB_MIND_PARA NUCLEOTIDE BINDING DOMAIN-CONTAINING PROTEIN"/>
    <property type="match status" value="1"/>
</dbReference>
<reference evidence="2 3" key="1">
    <citation type="submission" date="2020-03" db="EMBL/GenBank/DDBJ databases">
        <title>Roseomonas selenitidurans sp. nov. isolated from soil.</title>
        <authorList>
            <person name="Liu H."/>
        </authorList>
    </citation>
    <scope>NUCLEOTIDE SEQUENCE [LARGE SCALE GENOMIC DNA]</scope>
    <source>
        <strain evidence="2 3">JCM 15073</strain>
    </source>
</reference>
<organism evidence="2 3">
    <name type="scientific">Falsiroseomonas frigidaquae</name>
    <dbReference type="NCBI Taxonomy" id="487318"/>
    <lineage>
        <taxon>Bacteria</taxon>
        <taxon>Pseudomonadati</taxon>
        <taxon>Pseudomonadota</taxon>
        <taxon>Alphaproteobacteria</taxon>
        <taxon>Acetobacterales</taxon>
        <taxon>Roseomonadaceae</taxon>
        <taxon>Falsiroseomonas</taxon>
    </lineage>
</organism>
<keyword evidence="3" id="KW-1185">Reference proteome</keyword>
<gene>
    <name evidence="2" type="ORF">HB662_23590</name>
</gene>
<protein>
    <submittedName>
        <fullName evidence="2">ParA family protein</fullName>
    </submittedName>
</protein>
<dbReference type="Gene3D" id="3.40.50.300">
    <property type="entry name" value="P-loop containing nucleotide triphosphate hydrolases"/>
    <property type="match status" value="1"/>
</dbReference>
<dbReference type="InterPro" id="IPR027417">
    <property type="entry name" value="P-loop_NTPase"/>
</dbReference>
<dbReference type="PIRSF" id="PIRSF009320">
    <property type="entry name" value="Nuc_binding_HP_1000"/>
    <property type="match status" value="1"/>
</dbReference>
<accession>A0ABX1F690</accession>
<proteinExistence type="predicted"/>
<evidence type="ECO:0000313" key="2">
    <source>
        <dbReference type="EMBL" id="NKE47779.1"/>
    </source>
</evidence>
<evidence type="ECO:0000313" key="3">
    <source>
        <dbReference type="Proteomes" id="UP000765160"/>
    </source>
</evidence>
<dbReference type="InterPro" id="IPR002586">
    <property type="entry name" value="CobQ/CobB/MinD/ParA_Nub-bd_dom"/>
</dbReference>
<comment type="caution">
    <text evidence="2">The sequence shown here is derived from an EMBL/GenBank/DDBJ whole genome shotgun (WGS) entry which is preliminary data.</text>
</comment>
<dbReference type="CDD" id="cd02042">
    <property type="entry name" value="ParAB_family"/>
    <property type="match status" value="1"/>
</dbReference>
<dbReference type="SUPFAM" id="SSF52540">
    <property type="entry name" value="P-loop containing nucleoside triphosphate hydrolases"/>
    <property type="match status" value="1"/>
</dbReference>
<name>A0ABX1F690_9PROT</name>
<dbReference type="RefSeq" id="WP_168053505.1">
    <property type="nucleotide sequence ID" value="NZ_JAATJR010000007.1"/>
</dbReference>
<sequence>MAFVIAVAQRKGGAGKSTLSANLATAFAEQGLDVALLDADPQQTLTRWAAERANAGPRALKLHLDAPAGWRLPVALGKLRGQDVVLLDTPPHADTDARIAIRNADLVLVPLQPSSADLWAMDATLELALGEKRLAAIALNRAPASGKLLTQVLAELERRNLTLLAPAIGNRTGIAQAFAAGLGVTEAAPRSVAATEMRALAAALLALRPN</sequence>
<dbReference type="Proteomes" id="UP000765160">
    <property type="component" value="Unassembled WGS sequence"/>
</dbReference>
<dbReference type="PANTHER" id="PTHR13696">
    <property type="entry name" value="P-LOOP CONTAINING NUCLEOSIDE TRIPHOSPHATE HYDROLASE"/>
    <property type="match status" value="1"/>
</dbReference>
<dbReference type="EMBL" id="JAAVTX010000007">
    <property type="protein sequence ID" value="NKE47779.1"/>
    <property type="molecule type" value="Genomic_DNA"/>
</dbReference>
<feature type="domain" description="CobQ/CobB/MinD/ParA nucleotide binding" evidence="1">
    <location>
        <begin position="5"/>
        <end position="181"/>
    </location>
</feature>
<dbReference type="InterPro" id="IPR050678">
    <property type="entry name" value="DNA_Partitioning_ATPase"/>
</dbReference>